<keyword evidence="5" id="KW-1185">Reference proteome</keyword>
<dbReference type="SUPFAM" id="SSF53474">
    <property type="entry name" value="alpha/beta-Hydrolases"/>
    <property type="match status" value="1"/>
</dbReference>
<dbReference type="InterPro" id="IPR052374">
    <property type="entry name" value="SERAC1"/>
</dbReference>
<reference evidence="4 5" key="1">
    <citation type="journal article" date="2018" name="Sci. Rep.">
        <title>Comparative genomics provides insights into the lifestyle and reveals functional heterogeneity of dark septate endophytic fungi.</title>
        <authorList>
            <person name="Knapp D.G."/>
            <person name="Nemeth J.B."/>
            <person name="Barry K."/>
            <person name="Hainaut M."/>
            <person name="Henrissat B."/>
            <person name="Johnson J."/>
            <person name="Kuo A."/>
            <person name="Lim J.H.P."/>
            <person name="Lipzen A."/>
            <person name="Nolan M."/>
            <person name="Ohm R.A."/>
            <person name="Tamas L."/>
            <person name="Grigoriev I.V."/>
            <person name="Spatafora J.W."/>
            <person name="Nagy L.G."/>
            <person name="Kovacs G.M."/>
        </authorList>
    </citation>
    <scope>NUCLEOTIDE SEQUENCE [LARGE SCALE GENOMIC DNA]</scope>
    <source>
        <strain evidence="4 5">DSE2036</strain>
    </source>
</reference>
<evidence type="ECO:0000256" key="2">
    <source>
        <dbReference type="SAM" id="MobiDB-lite"/>
    </source>
</evidence>
<dbReference type="Proteomes" id="UP000244855">
    <property type="component" value="Unassembled WGS sequence"/>
</dbReference>
<dbReference type="EMBL" id="KZ805497">
    <property type="protein sequence ID" value="PVH95429.1"/>
    <property type="molecule type" value="Genomic_DNA"/>
</dbReference>
<dbReference type="InterPro" id="IPR036875">
    <property type="entry name" value="Znf_CCHC_sf"/>
</dbReference>
<dbReference type="Gene3D" id="4.10.60.10">
    <property type="entry name" value="Zinc finger, CCHC-type"/>
    <property type="match status" value="1"/>
</dbReference>
<name>A0A2V1DE22_9PLEO</name>
<keyword evidence="1" id="KW-0862">Zinc</keyword>
<dbReference type="PANTHER" id="PTHR48182">
    <property type="entry name" value="PROTEIN SERAC1"/>
    <property type="match status" value="1"/>
</dbReference>
<evidence type="ECO:0000256" key="1">
    <source>
        <dbReference type="PROSITE-ProRule" id="PRU00047"/>
    </source>
</evidence>
<organism evidence="4 5">
    <name type="scientific">Periconia macrospinosa</name>
    <dbReference type="NCBI Taxonomy" id="97972"/>
    <lineage>
        <taxon>Eukaryota</taxon>
        <taxon>Fungi</taxon>
        <taxon>Dikarya</taxon>
        <taxon>Ascomycota</taxon>
        <taxon>Pezizomycotina</taxon>
        <taxon>Dothideomycetes</taxon>
        <taxon>Pleosporomycetidae</taxon>
        <taxon>Pleosporales</taxon>
        <taxon>Massarineae</taxon>
        <taxon>Periconiaceae</taxon>
        <taxon>Periconia</taxon>
    </lineage>
</organism>
<dbReference type="PANTHER" id="PTHR48182:SF3">
    <property type="entry name" value="DUF676 DOMAIN-CONTAINING PROTEIN"/>
    <property type="match status" value="1"/>
</dbReference>
<dbReference type="InterPro" id="IPR029058">
    <property type="entry name" value="AB_hydrolase_fold"/>
</dbReference>
<evidence type="ECO:0000259" key="3">
    <source>
        <dbReference type="PROSITE" id="PS50158"/>
    </source>
</evidence>
<proteinExistence type="predicted"/>
<evidence type="ECO:0000313" key="4">
    <source>
        <dbReference type="EMBL" id="PVH95429.1"/>
    </source>
</evidence>
<sequence length="386" mass="43502">MPDDEKLVQGWSRILIALGFDHCGLAQTQPWLRPTNAAAMGRPVTDDDIGMKVLREAPAEETQIIDIVAIHGLGTHPDDSWCKNAGTRENPRWINWLEEESMLSAIAPNARIMREDVRARLLLFVAHCFGGLVVLKALLEAEQYPAEWPGLFRSTTGLIFFDTPFRGAEGMNQMEMLEAARREYHENEVQPTALEVLQPGNEYLEEVVDSFLKKMRGQTNKTPIACFFELKPSNVGMIVGGQDRTRVVVSASSGCLDISDSTSKYPLSRTHFNMNKFAKATEEDFELVADVIKGMINTAMLGSFGRQSTKRCFPSSTQARDRHRRRNCPKRAKDECYGCGEIGHWLEDCHSARYAYGDRNEQSEDSETNDEDVDDDSESEDEFGEY</sequence>
<dbReference type="GO" id="GO:0008270">
    <property type="term" value="F:zinc ion binding"/>
    <property type="evidence" value="ECO:0007669"/>
    <property type="project" value="UniProtKB-KW"/>
</dbReference>
<keyword evidence="1" id="KW-0863">Zinc-finger</keyword>
<feature type="domain" description="CCHC-type" evidence="3">
    <location>
        <begin position="336"/>
        <end position="349"/>
    </location>
</feature>
<evidence type="ECO:0000313" key="5">
    <source>
        <dbReference type="Proteomes" id="UP000244855"/>
    </source>
</evidence>
<dbReference type="OrthoDB" id="1658288at2759"/>
<dbReference type="STRING" id="97972.A0A2V1DE22"/>
<feature type="compositionally biased region" description="Acidic residues" evidence="2">
    <location>
        <begin position="363"/>
        <end position="386"/>
    </location>
</feature>
<protein>
    <recommendedName>
        <fullName evidence="3">CCHC-type domain-containing protein</fullName>
    </recommendedName>
</protein>
<dbReference type="AlphaFoldDB" id="A0A2V1DE22"/>
<keyword evidence="1" id="KW-0479">Metal-binding</keyword>
<dbReference type="GO" id="GO:0003676">
    <property type="term" value="F:nucleic acid binding"/>
    <property type="evidence" value="ECO:0007669"/>
    <property type="project" value="InterPro"/>
</dbReference>
<dbReference type="InterPro" id="IPR001878">
    <property type="entry name" value="Znf_CCHC"/>
</dbReference>
<dbReference type="SUPFAM" id="SSF57756">
    <property type="entry name" value="Retrovirus zinc finger-like domains"/>
    <property type="match status" value="1"/>
</dbReference>
<gene>
    <name evidence="4" type="ORF">DM02DRAFT_660180</name>
</gene>
<feature type="region of interest" description="Disordered" evidence="2">
    <location>
        <begin position="358"/>
        <end position="386"/>
    </location>
</feature>
<dbReference type="PROSITE" id="PS50158">
    <property type="entry name" value="ZF_CCHC"/>
    <property type="match status" value="1"/>
</dbReference>
<accession>A0A2V1DE22</accession>